<evidence type="ECO:0000313" key="4">
    <source>
        <dbReference type="EMBL" id="KEZ46263.1"/>
    </source>
</evidence>
<keyword evidence="1" id="KW-0694">RNA-binding</keyword>
<dbReference type="EMBL" id="JOWA01000044">
    <property type="protein sequence ID" value="KEZ46263.1"/>
    <property type="molecule type" value="Genomic_DNA"/>
</dbReference>
<sequence length="1274" mass="144050">MEVYFQGLPQGLSQASFQNGLQGFMNVLGIVDWSCQVHGRKDFGFATFLHVSDANKFLQAHGAVKPHKARLRIFNRPVYASKGKRTPDKLAIQHLRYHMEQRATTVAKPVSNHAPVLDNMRSIDCGHLTIDPDGDDLVFVPQCTLSCNLSISSCTAKFAKRTLILKYNNGSRVDIPYESVSEMVIDKISPQITLILTATPRFFAPGNQIDRSMGKLDLEAFGWNNASRVPDRMRTTHLHGCDEHSKYVAHCLVYRLTFWQNYNVFDHHMSAVEHIDVVACSRFSFRQLAPMPGSTDFPSAFQAFTRRTNEIQAVNAVPFDILFQVQALVRNIYVTPKVGIEILDYMEASFTDAKRRRLPPPFSVKSFKQLFQKIPYPSPDMDLDRLTSRYILDDLVGIETSGRSHSPFFSRLEKERSARQSWVFKAVVTPTRIILQGPDLETNNRILRKFPDFTDNFLRVQFSEEDEEDLFFNPNVSNDMILKRFENVFRTGIQIAGRVYGFLGFSHSSLRSHSAWFSASFFDKDHKFQTYISIIKDLGDFEHIRIPARCAARIGQAFSETPFSIHLPDHGITQSYIADVKSPDGKRIFSDGVGTISRAAALSIWGVLPKSSNRATCFQIRWAGAKGMLSLDTRLPGKQFCIRKETMEKFPSPDSADLEICDMSSRPHRFLLNLQIIKILEDLGVDESWFLRLQKTELDRLKAVTKTAESTAAFLHCHDVGTEADLPKFIKRLNKRKIDYRQDPFIRSLVESVILRELRLLKHKARIPVRKGVTLFGVMDETGYLEADEVYVTFEKTYQGIEVPIDHSIRDGPVTVTRSPALHPGDIQIAYQKTPPSGHALRALRNCIVFSQKGIRDLPSKLSGGDLDGDKYNIIWDPDLKIERLFEPADYPRVMAKGLDQPVEKSHMANFFVNFMKTDQLGIIANRHQIIADKKPEGTLDSDCIKLAELHSNAVDFSKTGVPVDVALMPNFKPRFRPDFLSPAPLTKVYDLGTIEFMDDPANSKEDEEDAAPNYQYYKSEKILGKLYREVDEKKVWSSIQRSASADGPSIWDQLLGVVDKELRDLRLYFAINWESQVEMALTLKEGYETIVRDLQNIHNPNTTSGLSELEVFCGTVFHRSCKPTRRQRECSIKIREKISEVLTWFVGELRSGGVGLAAQADDDTASVSNSSTLNGAATTSADKMAARLRAIELCLACVRVACEKSHAIGGPERRGRRGRRGGEQMKSFLVVSAATLLRELDRYRFDAEEAARRQMLREGGGGGGYTGVRGRRR</sequence>
<comment type="caution">
    <text evidence="4">The sequence shown here is derived from an EMBL/GenBank/DDBJ whole genome shotgun (WGS) entry which is preliminary data.</text>
</comment>
<accession>A0A084GG01</accession>
<dbReference type="PANTHER" id="PTHR23079">
    <property type="entry name" value="RNA-DEPENDENT RNA POLYMERASE"/>
    <property type="match status" value="1"/>
</dbReference>
<protein>
    <recommendedName>
        <fullName evidence="1">RNA-dependent RNA polymerase</fullName>
        <ecNumber evidence="1">2.7.7.48</ecNumber>
    </recommendedName>
</protein>
<proteinExistence type="inferred from homology"/>
<evidence type="ECO:0000256" key="1">
    <source>
        <dbReference type="RuleBase" id="RU363098"/>
    </source>
</evidence>
<dbReference type="VEuPathDB" id="FungiDB:SAPIO_CDS1164"/>
<keyword evidence="1" id="KW-0696">RNA-directed RNA polymerase</keyword>
<dbReference type="GO" id="GO:0003723">
    <property type="term" value="F:RNA binding"/>
    <property type="evidence" value="ECO:0007669"/>
    <property type="project" value="UniProtKB-KW"/>
</dbReference>
<dbReference type="RefSeq" id="XP_016646062.1">
    <property type="nucleotide sequence ID" value="XM_016784507.1"/>
</dbReference>
<dbReference type="GO" id="GO:0003968">
    <property type="term" value="F:RNA-directed RNA polymerase activity"/>
    <property type="evidence" value="ECO:0007669"/>
    <property type="project" value="UniProtKB-KW"/>
</dbReference>
<evidence type="ECO:0000313" key="5">
    <source>
        <dbReference type="Proteomes" id="UP000028545"/>
    </source>
</evidence>
<feature type="domain" description="RdRP-like PH" evidence="3">
    <location>
        <begin position="120"/>
        <end position="261"/>
    </location>
</feature>
<comment type="similarity">
    <text evidence="1">Belongs to the RdRP family.</text>
</comment>
<dbReference type="Proteomes" id="UP000028545">
    <property type="component" value="Unassembled WGS sequence"/>
</dbReference>
<evidence type="ECO:0000259" key="3">
    <source>
        <dbReference type="Pfam" id="PF25358"/>
    </source>
</evidence>
<comment type="catalytic activity">
    <reaction evidence="1">
        <text>RNA(n) + a ribonucleoside 5'-triphosphate = RNA(n+1) + diphosphate</text>
        <dbReference type="Rhea" id="RHEA:21248"/>
        <dbReference type="Rhea" id="RHEA-COMP:14527"/>
        <dbReference type="Rhea" id="RHEA-COMP:17342"/>
        <dbReference type="ChEBI" id="CHEBI:33019"/>
        <dbReference type="ChEBI" id="CHEBI:61557"/>
        <dbReference type="ChEBI" id="CHEBI:140395"/>
        <dbReference type="EC" id="2.7.7.48"/>
    </reaction>
</comment>
<feature type="domain" description="RDRP core" evidence="2">
    <location>
        <begin position="428"/>
        <end position="1031"/>
    </location>
</feature>
<dbReference type="HOGENOM" id="CLU_001366_2_0_1"/>
<keyword evidence="5" id="KW-1185">Reference proteome</keyword>
<dbReference type="AlphaFoldDB" id="A0A084GG01"/>
<dbReference type="OrthoDB" id="6513042at2759"/>
<dbReference type="InterPro" id="IPR057596">
    <property type="entry name" value="RDRP_core"/>
</dbReference>
<keyword evidence="1" id="KW-0808">Transferase</keyword>
<dbReference type="EC" id="2.7.7.48" evidence="1"/>
<dbReference type="Pfam" id="PF25358">
    <property type="entry name" value="PH_fung_RdRP"/>
    <property type="match status" value="1"/>
</dbReference>
<dbReference type="Pfam" id="PF05183">
    <property type="entry name" value="RdRP"/>
    <property type="match status" value="1"/>
</dbReference>
<dbReference type="InterPro" id="IPR007855">
    <property type="entry name" value="RDRP"/>
</dbReference>
<name>A0A084GG01_PSEDA</name>
<dbReference type="InterPro" id="IPR057503">
    <property type="entry name" value="PH_RdRP"/>
</dbReference>
<reference evidence="4 5" key="1">
    <citation type="journal article" date="2014" name="Genome Announc.">
        <title>Draft genome sequence of the pathogenic fungus Scedosporium apiospermum.</title>
        <authorList>
            <person name="Vandeputte P."/>
            <person name="Ghamrawi S."/>
            <person name="Rechenmann M."/>
            <person name="Iltis A."/>
            <person name="Giraud S."/>
            <person name="Fleury M."/>
            <person name="Thornton C."/>
            <person name="Delhaes L."/>
            <person name="Meyer W."/>
            <person name="Papon N."/>
            <person name="Bouchara J.P."/>
        </authorList>
    </citation>
    <scope>NUCLEOTIDE SEQUENCE [LARGE SCALE GENOMIC DNA]</scope>
    <source>
        <strain evidence="4 5">IHEM 14462</strain>
    </source>
</reference>
<dbReference type="GeneID" id="27720236"/>
<dbReference type="GO" id="GO:0030422">
    <property type="term" value="P:siRNA processing"/>
    <property type="evidence" value="ECO:0007669"/>
    <property type="project" value="TreeGrafter"/>
</dbReference>
<dbReference type="GO" id="GO:0031380">
    <property type="term" value="C:nuclear RNA-directed RNA polymerase complex"/>
    <property type="evidence" value="ECO:0007669"/>
    <property type="project" value="TreeGrafter"/>
</dbReference>
<organism evidence="4 5">
    <name type="scientific">Pseudallescheria apiosperma</name>
    <name type="common">Scedosporium apiospermum</name>
    <dbReference type="NCBI Taxonomy" id="563466"/>
    <lineage>
        <taxon>Eukaryota</taxon>
        <taxon>Fungi</taxon>
        <taxon>Dikarya</taxon>
        <taxon>Ascomycota</taxon>
        <taxon>Pezizomycotina</taxon>
        <taxon>Sordariomycetes</taxon>
        <taxon>Hypocreomycetidae</taxon>
        <taxon>Microascales</taxon>
        <taxon>Microascaceae</taxon>
        <taxon>Scedosporium</taxon>
    </lineage>
</organism>
<keyword evidence="1" id="KW-0548">Nucleotidyltransferase</keyword>
<dbReference type="OMA" id="GIMDETN"/>
<evidence type="ECO:0000259" key="2">
    <source>
        <dbReference type="Pfam" id="PF05183"/>
    </source>
</evidence>
<gene>
    <name evidence="4" type="ORF">SAPIO_CDS1164</name>
</gene>
<dbReference type="PANTHER" id="PTHR23079:SF17">
    <property type="entry name" value="RNA-DEPENDENT RNA POLYMERASE"/>
    <property type="match status" value="1"/>
</dbReference>
<dbReference type="KEGG" id="sapo:SAPIO_CDS1164"/>